<gene>
    <name evidence="3" type="ORF">A3D72_04605</name>
</gene>
<organism evidence="3 4">
    <name type="scientific">Candidatus Uhrbacteria bacterium RIFCSPHIGHO2_02_FULL_57_19</name>
    <dbReference type="NCBI Taxonomy" id="1802391"/>
    <lineage>
        <taxon>Bacteria</taxon>
        <taxon>Candidatus Uhriibacteriota</taxon>
    </lineage>
</organism>
<keyword evidence="1 2" id="KW-0732">Signal</keyword>
<dbReference type="AlphaFoldDB" id="A0A1F7U2N5"/>
<accession>A0A1F7U2N5</accession>
<dbReference type="STRING" id="1802391.A3D72_04605"/>
<dbReference type="SUPFAM" id="SSF69318">
    <property type="entry name" value="Integrin alpha N-terminal domain"/>
    <property type="match status" value="1"/>
</dbReference>
<evidence type="ECO:0000313" key="4">
    <source>
        <dbReference type="Proteomes" id="UP000176303"/>
    </source>
</evidence>
<dbReference type="Pfam" id="PF13517">
    <property type="entry name" value="FG-GAP_3"/>
    <property type="match status" value="1"/>
</dbReference>
<proteinExistence type="predicted"/>
<dbReference type="InterPro" id="IPR013517">
    <property type="entry name" value="FG-GAP"/>
</dbReference>
<protein>
    <recommendedName>
        <fullName evidence="5">Glycoside-hydrolase family GH114 TIM-barrel domain-containing protein</fullName>
    </recommendedName>
</protein>
<evidence type="ECO:0000256" key="2">
    <source>
        <dbReference type="SAM" id="SignalP"/>
    </source>
</evidence>
<dbReference type="Gene3D" id="2.130.10.130">
    <property type="entry name" value="Integrin alpha, N-terminal"/>
    <property type="match status" value="1"/>
</dbReference>
<evidence type="ECO:0008006" key="5">
    <source>
        <dbReference type="Google" id="ProtNLM"/>
    </source>
</evidence>
<dbReference type="Proteomes" id="UP000176303">
    <property type="component" value="Unassembled WGS sequence"/>
</dbReference>
<dbReference type="Pfam" id="PF14885">
    <property type="entry name" value="GHL15"/>
    <property type="match status" value="1"/>
</dbReference>
<dbReference type="EMBL" id="MGDZ01000060">
    <property type="protein sequence ID" value="OGL72540.1"/>
    <property type="molecule type" value="Genomic_DNA"/>
</dbReference>
<dbReference type="InterPro" id="IPR029455">
    <property type="entry name" value="GHL15"/>
</dbReference>
<dbReference type="InterPro" id="IPR028994">
    <property type="entry name" value="Integrin_alpha_N"/>
</dbReference>
<name>A0A1F7U2N5_9BACT</name>
<dbReference type="PANTHER" id="PTHR46580:SF4">
    <property type="entry name" value="ATP_GTP-BINDING PROTEIN"/>
    <property type="match status" value="1"/>
</dbReference>
<reference evidence="3 4" key="1">
    <citation type="journal article" date="2016" name="Nat. Commun.">
        <title>Thousands of microbial genomes shed light on interconnected biogeochemical processes in an aquifer system.</title>
        <authorList>
            <person name="Anantharaman K."/>
            <person name="Brown C.T."/>
            <person name="Hug L.A."/>
            <person name="Sharon I."/>
            <person name="Castelle C.J."/>
            <person name="Probst A.J."/>
            <person name="Thomas B.C."/>
            <person name="Singh A."/>
            <person name="Wilkins M.J."/>
            <person name="Karaoz U."/>
            <person name="Brodie E.L."/>
            <person name="Williams K.H."/>
            <person name="Hubbard S.S."/>
            <person name="Banfield J.F."/>
        </authorList>
    </citation>
    <scope>NUCLEOTIDE SEQUENCE [LARGE SCALE GENOMIC DNA]</scope>
</reference>
<feature type="signal peptide" evidence="2">
    <location>
        <begin position="1"/>
        <end position="30"/>
    </location>
</feature>
<sequence>MTRARNILLRKLAATGLVAAMLGASNPALGAVPSHQNPKIANFYLRWTVSEGEARELSKWDVVFLDMEVGSRTPDSIRLMRSLNPNIKILAYITASEIRTDAASLGAASPLRARLASRLAPEWYLSDASGNRRSFWAGTWILNVTDRAPLIGGKRWNDVLPEFVRDEIYSTGLWDGVVYDNAWENITFFAGTNVDLNRDGRAEGIREADEAWRSGLRTIYAKTRALLPAGALVTENDGPLYAPHVSGLLFENFPRNGWKTTLDKVASANSTTLTPRIVVVNSNTGNTGRREDYKRFRFGLASALLHDAYYSFDYGDQDHGQAWSYDEYGAVLGAALPGPVRVDSGPGVGVWRRDYEQGVVVANASAEPKTIRFRGEVERLRGTQDSTVNSGLITDEVTLDREEGIILLRPLGKIVGAAFRNGSMARVFNIDGRVARAGVFTFDRRAPSGAEVLVRDLGSDGVGETLIATSNALEVLDNGGRRIFKIFPYGQSFSGGVAAAVGDLDGDRRPEIVTVTARSGGARVRIHNSRGQLIRPEFAAYDPRFQGGASVAVGDLDGDGQGEIVIGAGPGGGPHVRVFDGNGNLKLSGFFAYDPRFRGGVRVAAGDLNGDGKAEIVTGAGPGGGPHVRVFDGGGRPQSGFFAFESTGRGGVEVGAADTNGDGISEVLAFSSDVFTVTP</sequence>
<evidence type="ECO:0000256" key="1">
    <source>
        <dbReference type="ARBA" id="ARBA00022729"/>
    </source>
</evidence>
<evidence type="ECO:0000313" key="3">
    <source>
        <dbReference type="EMBL" id="OGL72540.1"/>
    </source>
</evidence>
<comment type="caution">
    <text evidence="3">The sequence shown here is derived from an EMBL/GenBank/DDBJ whole genome shotgun (WGS) entry which is preliminary data.</text>
</comment>
<dbReference type="PANTHER" id="PTHR46580">
    <property type="entry name" value="SENSOR KINASE-RELATED"/>
    <property type="match status" value="1"/>
</dbReference>
<feature type="chain" id="PRO_5009532988" description="Glycoside-hydrolase family GH114 TIM-barrel domain-containing protein" evidence="2">
    <location>
        <begin position="31"/>
        <end position="679"/>
    </location>
</feature>